<name>A0ACC3BWZ7_PYRYE</name>
<evidence type="ECO:0000313" key="2">
    <source>
        <dbReference type="Proteomes" id="UP000798662"/>
    </source>
</evidence>
<reference evidence="1" key="1">
    <citation type="submission" date="2019-11" db="EMBL/GenBank/DDBJ databases">
        <title>Nori genome reveals adaptations in red seaweeds to the harsh intertidal environment.</title>
        <authorList>
            <person name="Wang D."/>
            <person name="Mao Y."/>
        </authorList>
    </citation>
    <scope>NUCLEOTIDE SEQUENCE</scope>
    <source>
        <tissue evidence="1">Gametophyte</tissue>
    </source>
</reference>
<accession>A0ACC3BWZ7</accession>
<proteinExistence type="predicted"/>
<keyword evidence="2" id="KW-1185">Reference proteome</keyword>
<evidence type="ECO:0000313" key="1">
    <source>
        <dbReference type="EMBL" id="KAK1862224.1"/>
    </source>
</evidence>
<comment type="caution">
    <text evidence="1">The sequence shown here is derived from an EMBL/GenBank/DDBJ whole genome shotgun (WGS) entry which is preliminary data.</text>
</comment>
<gene>
    <name evidence="1" type="ORF">I4F81_004799</name>
</gene>
<dbReference type="EMBL" id="CM020618">
    <property type="protein sequence ID" value="KAK1862224.1"/>
    <property type="molecule type" value="Genomic_DNA"/>
</dbReference>
<protein>
    <submittedName>
        <fullName evidence="1">Uncharacterized protein</fullName>
    </submittedName>
</protein>
<sequence length="191" mass="21217">MGRGIHLVPPTPPPPARPGLPMLVPRTITPSPAPPTNSHASGRLAEQPPPMWRPSRRKRDEGERNRTWQRRPTREPRQTPPPPTPHPPWPGPAVAAASLFAAIEARCRVHVRRPATRASHRTHSTGNPPVSRPSSTTTAGGGTLRGRHDPPHAASAHRQRPQQHPSAQHDHRKTQHRPRDRPPCRRRQARG</sequence>
<dbReference type="Proteomes" id="UP000798662">
    <property type="component" value="Chromosome 1"/>
</dbReference>
<organism evidence="1 2">
    <name type="scientific">Pyropia yezoensis</name>
    <name type="common">Susabi-nori</name>
    <name type="synonym">Porphyra yezoensis</name>
    <dbReference type="NCBI Taxonomy" id="2788"/>
    <lineage>
        <taxon>Eukaryota</taxon>
        <taxon>Rhodophyta</taxon>
        <taxon>Bangiophyceae</taxon>
        <taxon>Bangiales</taxon>
        <taxon>Bangiaceae</taxon>
        <taxon>Pyropia</taxon>
    </lineage>
</organism>